<dbReference type="Gramene" id="ORUFI06G20220.1">
    <property type="protein sequence ID" value="ORUFI06G20220.1"/>
    <property type="gene ID" value="ORUFI06G20220"/>
</dbReference>
<dbReference type="AlphaFoldDB" id="A0A0E0PZE7"/>
<evidence type="ECO:0000313" key="2">
    <source>
        <dbReference type="Proteomes" id="UP000008022"/>
    </source>
</evidence>
<reference evidence="2" key="1">
    <citation type="submission" date="2013-06" db="EMBL/GenBank/DDBJ databases">
        <authorList>
            <person name="Zhao Q."/>
        </authorList>
    </citation>
    <scope>NUCLEOTIDE SEQUENCE</scope>
    <source>
        <strain evidence="2">cv. W1943</strain>
    </source>
</reference>
<protein>
    <submittedName>
        <fullName evidence="1">Uncharacterized protein</fullName>
    </submittedName>
</protein>
<dbReference type="Proteomes" id="UP000008022">
    <property type="component" value="Unassembled WGS sequence"/>
</dbReference>
<proteinExistence type="predicted"/>
<dbReference type="EnsemblPlants" id="ORUFI06G20220.1">
    <property type="protein sequence ID" value="ORUFI06G20220.1"/>
    <property type="gene ID" value="ORUFI06G20220"/>
</dbReference>
<organism evidence="1 2">
    <name type="scientific">Oryza rufipogon</name>
    <name type="common">Brownbeard rice</name>
    <name type="synonym">Asian wild rice</name>
    <dbReference type="NCBI Taxonomy" id="4529"/>
    <lineage>
        <taxon>Eukaryota</taxon>
        <taxon>Viridiplantae</taxon>
        <taxon>Streptophyta</taxon>
        <taxon>Embryophyta</taxon>
        <taxon>Tracheophyta</taxon>
        <taxon>Spermatophyta</taxon>
        <taxon>Magnoliopsida</taxon>
        <taxon>Liliopsida</taxon>
        <taxon>Poales</taxon>
        <taxon>Poaceae</taxon>
        <taxon>BOP clade</taxon>
        <taxon>Oryzoideae</taxon>
        <taxon>Oryzeae</taxon>
        <taxon>Oryzinae</taxon>
        <taxon>Oryza</taxon>
    </lineage>
</organism>
<sequence length="78" mass="8711">MVQRVLTIAADSPSTPRTLRSLVILISWKIWCEQNTRIFRNNASALSSILVKIKEEERAWAKAGAAILQEFGILGDIT</sequence>
<dbReference type="OMA" id="WWENMAN"/>
<evidence type="ECO:0000313" key="1">
    <source>
        <dbReference type="EnsemblPlants" id="ORUFI06G20220.1"/>
    </source>
</evidence>
<dbReference type="HOGENOM" id="CLU_000680_31_2_1"/>
<dbReference type="STRING" id="4529.A0A0E0PZE7"/>
<keyword evidence="2" id="KW-1185">Reference proteome</keyword>
<reference evidence="1" key="2">
    <citation type="submission" date="2015-06" db="UniProtKB">
        <authorList>
            <consortium name="EnsemblPlants"/>
        </authorList>
    </citation>
    <scope>IDENTIFICATION</scope>
</reference>
<name>A0A0E0PZE7_ORYRU</name>
<accession>A0A0E0PZE7</accession>